<protein>
    <submittedName>
        <fullName evidence="1">Uncharacterized protein</fullName>
    </submittedName>
</protein>
<evidence type="ECO:0000313" key="1">
    <source>
        <dbReference type="EMBL" id="KAK9861894.1"/>
    </source>
</evidence>
<reference evidence="1 2" key="1">
    <citation type="journal article" date="2024" name="Nat. Commun.">
        <title>Phylogenomics reveals the evolutionary origins of lichenization in chlorophyte algae.</title>
        <authorList>
            <person name="Puginier C."/>
            <person name="Libourel C."/>
            <person name="Otte J."/>
            <person name="Skaloud P."/>
            <person name="Haon M."/>
            <person name="Grisel S."/>
            <person name="Petersen M."/>
            <person name="Berrin J.G."/>
            <person name="Delaux P.M."/>
            <person name="Dal Grande F."/>
            <person name="Keller J."/>
        </authorList>
    </citation>
    <scope>NUCLEOTIDE SEQUENCE [LARGE SCALE GENOMIC DNA]</scope>
    <source>
        <strain evidence="1 2">SAG 2523</strain>
    </source>
</reference>
<name>A0AAW1SZH0_9CHLO</name>
<dbReference type="EMBL" id="JALJOV010000685">
    <property type="protein sequence ID" value="KAK9861894.1"/>
    <property type="molecule type" value="Genomic_DNA"/>
</dbReference>
<sequence length="89" mass="9991">MHCEFQDNARKQPVLGSLVSGDFHLWSVSPETQTSLVTGEEFPCGNVQTHVQRLNVQSEDPPSSCSYLLGRCWGDSIHYLGYPQDHITQ</sequence>
<dbReference type="Proteomes" id="UP001485043">
    <property type="component" value="Unassembled WGS sequence"/>
</dbReference>
<proteinExistence type="predicted"/>
<gene>
    <name evidence="1" type="ORF">WJX84_010242</name>
</gene>
<organism evidence="1 2">
    <name type="scientific">Apatococcus fuscideae</name>
    <dbReference type="NCBI Taxonomy" id="2026836"/>
    <lineage>
        <taxon>Eukaryota</taxon>
        <taxon>Viridiplantae</taxon>
        <taxon>Chlorophyta</taxon>
        <taxon>core chlorophytes</taxon>
        <taxon>Trebouxiophyceae</taxon>
        <taxon>Chlorellales</taxon>
        <taxon>Chlorellaceae</taxon>
        <taxon>Apatococcus</taxon>
    </lineage>
</organism>
<comment type="caution">
    <text evidence="1">The sequence shown here is derived from an EMBL/GenBank/DDBJ whole genome shotgun (WGS) entry which is preliminary data.</text>
</comment>
<evidence type="ECO:0000313" key="2">
    <source>
        <dbReference type="Proteomes" id="UP001485043"/>
    </source>
</evidence>
<keyword evidence="2" id="KW-1185">Reference proteome</keyword>
<accession>A0AAW1SZH0</accession>
<dbReference type="AlphaFoldDB" id="A0AAW1SZH0"/>